<dbReference type="InterPro" id="IPR001958">
    <property type="entry name" value="Tet-R_TetA/multi-R_MdtG-like"/>
</dbReference>
<dbReference type="InterPro" id="IPR036259">
    <property type="entry name" value="MFS_trans_sf"/>
</dbReference>
<reference evidence="7" key="1">
    <citation type="submission" date="2022-09" db="EMBL/GenBank/DDBJ databases">
        <title>Actin cytoskeleton and complex cell architecture in an #Asgard archaeon.</title>
        <authorList>
            <person name="Ponce Toledo R.I."/>
            <person name="Schleper C."/>
            <person name="Rodrigues Oliveira T."/>
            <person name="Wollweber F."/>
            <person name="Xu J."/>
            <person name="Rittmann S."/>
            <person name="Klingl A."/>
            <person name="Pilhofer M."/>
        </authorList>
    </citation>
    <scope>NUCLEOTIDE SEQUENCE</scope>
    <source>
        <strain evidence="7">B-35</strain>
    </source>
</reference>
<feature type="transmembrane region" description="Helical" evidence="5">
    <location>
        <begin position="406"/>
        <end position="429"/>
    </location>
</feature>
<comment type="subcellular location">
    <subcellularLocation>
        <location evidence="1">Membrane</location>
        <topology evidence="1">Multi-pass membrane protein</topology>
    </subcellularLocation>
</comment>
<dbReference type="PROSITE" id="PS50850">
    <property type="entry name" value="MFS"/>
    <property type="match status" value="1"/>
</dbReference>
<dbReference type="CDD" id="cd17330">
    <property type="entry name" value="MFS_SLC46_TetA_like"/>
    <property type="match status" value="1"/>
</dbReference>
<feature type="domain" description="Major facilitator superfamily (MFS) profile" evidence="6">
    <location>
        <begin position="38"/>
        <end position="433"/>
    </location>
</feature>
<feature type="transmembrane region" description="Helical" evidence="5">
    <location>
        <begin position="72"/>
        <end position="92"/>
    </location>
</feature>
<dbReference type="EMBL" id="CP104013">
    <property type="protein sequence ID" value="UYP46661.1"/>
    <property type="molecule type" value="Genomic_DNA"/>
</dbReference>
<accession>A0ABY6HT17</accession>
<keyword evidence="4 5" id="KW-0472">Membrane</keyword>
<name>A0ABY6HT17_9ARCH</name>
<dbReference type="SUPFAM" id="SSF103473">
    <property type="entry name" value="MFS general substrate transporter"/>
    <property type="match status" value="1"/>
</dbReference>
<gene>
    <name evidence="7" type="ORF">NEF87_002946</name>
</gene>
<evidence type="ECO:0000256" key="5">
    <source>
        <dbReference type="SAM" id="Phobius"/>
    </source>
</evidence>
<keyword evidence="2 5" id="KW-0812">Transmembrane</keyword>
<dbReference type="InterPro" id="IPR020846">
    <property type="entry name" value="MFS_dom"/>
</dbReference>
<organism evidence="7 8">
    <name type="scientific">Candidatus Lokiarchaeum ossiferum</name>
    <dbReference type="NCBI Taxonomy" id="2951803"/>
    <lineage>
        <taxon>Archaea</taxon>
        <taxon>Promethearchaeati</taxon>
        <taxon>Promethearchaeota</taxon>
        <taxon>Promethearchaeia</taxon>
        <taxon>Promethearchaeales</taxon>
        <taxon>Promethearchaeaceae</taxon>
        <taxon>Candidatus Lokiarchaeum</taxon>
    </lineage>
</organism>
<feature type="transmembrane region" description="Helical" evidence="5">
    <location>
        <begin position="161"/>
        <end position="184"/>
    </location>
</feature>
<proteinExistence type="predicted"/>
<dbReference type="InterPro" id="IPR011701">
    <property type="entry name" value="MFS"/>
</dbReference>
<evidence type="ECO:0000313" key="8">
    <source>
        <dbReference type="Proteomes" id="UP001208689"/>
    </source>
</evidence>
<feature type="transmembrane region" description="Helical" evidence="5">
    <location>
        <begin position="38"/>
        <end position="60"/>
    </location>
</feature>
<feature type="transmembrane region" description="Helical" evidence="5">
    <location>
        <begin position="280"/>
        <end position="300"/>
    </location>
</feature>
<dbReference type="Proteomes" id="UP001208689">
    <property type="component" value="Chromosome"/>
</dbReference>
<evidence type="ECO:0000313" key="7">
    <source>
        <dbReference type="EMBL" id="UYP46661.1"/>
    </source>
</evidence>
<feature type="transmembrane region" description="Helical" evidence="5">
    <location>
        <begin position="128"/>
        <end position="149"/>
    </location>
</feature>
<dbReference type="PANTHER" id="PTHR24002">
    <property type="entry name" value="SOLUTE CARRIER FAMILY 22 MEMBER 18"/>
    <property type="match status" value="1"/>
</dbReference>
<evidence type="ECO:0000259" key="6">
    <source>
        <dbReference type="PROSITE" id="PS50850"/>
    </source>
</evidence>
<dbReference type="PRINTS" id="PR01035">
    <property type="entry name" value="TCRTETA"/>
</dbReference>
<feature type="transmembrane region" description="Helical" evidence="5">
    <location>
        <begin position="312"/>
        <end position="329"/>
    </location>
</feature>
<evidence type="ECO:0000256" key="1">
    <source>
        <dbReference type="ARBA" id="ARBA00004141"/>
    </source>
</evidence>
<evidence type="ECO:0000256" key="4">
    <source>
        <dbReference type="ARBA" id="ARBA00023136"/>
    </source>
</evidence>
<dbReference type="Gene3D" id="1.20.1250.20">
    <property type="entry name" value="MFS general substrate transporter like domains"/>
    <property type="match status" value="1"/>
</dbReference>
<dbReference type="PANTHER" id="PTHR24002:SF3">
    <property type="entry name" value="SOLUTE CARRIER FAMILY 22 MEMBER 18"/>
    <property type="match status" value="1"/>
</dbReference>
<feature type="transmembrane region" description="Helical" evidence="5">
    <location>
        <begin position="104"/>
        <end position="122"/>
    </location>
</feature>
<protein>
    <submittedName>
        <fullName evidence="7">Multidrug resistance protein MdtG</fullName>
    </submittedName>
</protein>
<evidence type="ECO:0000256" key="3">
    <source>
        <dbReference type="ARBA" id="ARBA00022989"/>
    </source>
</evidence>
<keyword evidence="3 5" id="KW-1133">Transmembrane helix</keyword>
<dbReference type="Pfam" id="PF07690">
    <property type="entry name" value="MFS_1"/>
    <property type="match status" value="1"/>
</dbReference>
<feature type="transmembrane region" description="Helical" evidence="5">
    <location>
        <begin position="190"/>
        <end position="210"/>
    </location>
</feature>
<evidence type="ECO:0000256" key="2">
    <source>
        <dbReference type="ARBA" id="ARBA00022692"/>
    </source>
</evidence>
<sequence length="438" mass="47960">MAEIQTETNTQKFIPSAEISLDLQEEKLNRYNINKKSLLSFLSLAILIDMFGFSLILPILPSIASDFGATAFMIGIITAANSLTALICGPIWGSLSDKYGRKPILIINQIGTLSAFIVLATAQSVEVIILSRIIDGIFGGQFPVIRSIISDVTTPETRTKDMGTIMGVSMLGLIIGPVLGGVLGNSNWRIPAYLTAALSVISIILTVKLLRETMPQQRRFDLQLQRTKLKTLNNGQQDSIFNKAVVIRLLETFLFTVIFQVFISTNAIIMNYRFGANPAAIGWLNAEFAIINIICITKILPMLTKKFSNQQLMVTGVILLGIGMVIYGLATAPWILYILFVIPFTLGSALLRPIINTNLTKAVAEDQQGQVSGWSTSIQSLGEIFTPLLATSFLDHDLLSLFGITISSYWAVALLGIAVVGMMLINVIYDNMTFKKIN</sequence>
<feature type="transmembrane region" description="Helical" evidence="5">
    <location>
        <begin position="253"/>
        <end position="274"/>
    </location>
</feature>
<keyword evidence="8" id="KW-1185">Reference proteome</keyword>